<feature type="transmembrane region" description="Helical" evidence="7">
    <location>
        <begin position="299"/>
        <end position="317"/>
    </location>
</feature>
<comment type="similarity">
    <text evidence="2">Belongs to the WTF family.</text>
</comment>
<gene>
    <name evidence="8" type="primary">wtf19</name>
</gene>
<evidence type="ECO:0000256" key="6">
    <source>
        <dbReference type="SAM" id="MobiDB-lite"/>
    </source>
</evidence>
<keyword evidence="3 7" id="KW-0812">Transmembrane</keyword>
<keyword evidence="5 7" id="KW-0472">Membrane</keyword>
<evidence type="ECO:0000256" key="7">
    <source>
        <dbReference type="SAM" id="Phobius"/>
    </source>
</evidence>
<dbReference type="Pfam" id="PF03303">
    <property type="entry name" value="WTF"/>
    <property type="match status" value="2"/>
</dbReference>
<feature type="transmembrane region" description="Helical" evidence="7">
    <location>
        <begin position="237"/>
        <end position="256"/>
    </location>
</feature>
<evidence type="ECO:0000256" key="2">
    <source>
        <dbReference type="ARBA" id="ARBA00007170"/>
    </source>
</evidence>
<dbReference type="EMBL" id="MH837210">
    <property type="protein sequence ID" value="QBL54277.1"/>
    <property type="molecule type" value="Genomic_DNA"/>
</dbReference>
<dbReference type="InterPro" id="IPR004982">
    <property type="entry name" value="WTF"/>
</dbReference>
<evidence type="ECO:0000313" key="8">
    <source>
        <dbReference type="EMBL" id="QBL54277.1"/>
    </source>
</evidence>
<accession>A0A482AR04</accession>
<dbReference type="GO" id="GO:0110134">
    <property type="term" value="P:meiotic drive"/>
    <property type="evidence" value="ECO:0007669"/>
    <property type="project" value="InterPro"/>
</dbReference>
<feature type="compositionally biased region" description="Polar residues" evidence="6">
    <location>
        <begin position="57"/>
        <end position="72"/>
    </location>
</feature>
<feature type="transmembrane region" description="Helical" evidence="7">
    <location>
        <begin position="135"/>
        <end position="157"/>
    </location>
</feature>
<organism evidence="8">
    <name type="scientific">Schizosaccharomyces pombe</name>
    <name type="common">Fission yeast</name>
    <dbReference type="NCBI Taxonomy" id="4896"/>
    <lineage>
        <taxon>Eukaryota</taxon>
        <taxon>Fungi</taxon>
        <taxon>Dikarya</taxon>
        <taxon>Ascomycota</taxon>
        <taxon>Taphrinomycotina</taxon>
        <taxon>Schizosaccharomycetes</taxon>
        <taxon>Schizosaccharomycetales</taxon>
        <taxon>Schizosaccharomycetaceae</taxon>
        <taxon>Schizosaccharomyces</taxon>
    </lineage>
</organism>
<sequence length="403" mass="45159">MKNKYYPLRSSMDELSTKNDNEIDLEKGPLPEYNSEDGSTLPPYSENLNLKDPKQMGANNPNLFNTDESTTPPDYGEDSLSNTHRENHSSGTADNSSPFLIKLLISFIPIFVLNVPAVCYLTYKDALFKDYGKDEWVYFGVWCAICLMIFISLWCFYETWTQAVAQCVKVTVIFLAQCIKVTVISLAQCVKVTAIFLAKCVKVTVISLAKCVKVTAVFLAQCVKVISIGLFNIRREMMIIIWILWLIICCILFGCVKDGRLNFNKALICSTCTISAVLFLIVSSVCIPIWTLWRALSGMLQVLGIHGIIAVLVNGSMSLFGKHFGWRGYEIEGFVLFFTSSALFLYEMERPGVLKRMRNTTGNVIGYICGGIEDAFRRIKNAFRGANDNNNIPLGEMDVEGDV</sequence>
<dbReference type="VEuPathDB" id="FungiDB:SPCC1906.03"/>
<feature type="transmembrane region" description="Helical" evidence="7">
    <location>
        <begin position="268"/>
        <end position="293"/>
    </location>
</feature>
<dbReference type="AlphaFoldDB" id="A0A482AR04"/>
<evidence type="ECO:0000256" key="5">
    <source>
        <dbReference type="ARBA" id="ARBA00023136"/>
    </source>
</evidence>
<protein>
    <submittedName>
        <fullName evidence="8">Wtf19</fullName>
    </submittedName>
</protein>
<dbReference type="GO" id="GO:0016020">
    <property type="term" value="C:membrane"/>
    <property type="evidence" value="ECO:0007669"/>
    <property type="project" value="UniProtKB-SubCell"/>
</dbReference>
<proteinExistence type="inferred from homology"/>
<comment type="subcellular location">
    <subcellularLocation>
        <location evidence="1">Membrane</location>
        <topology evidence="1">Multi-pass membrane protein</topology>
    </subcellularLocation>
</comment>
<feature type="transmembrane region" description="Helical" evidence="7">
    <location>
        <begin position="99"/>
        <end position="123"/>
    </location>
</feature>
<evidence type="ECO:0000256" key="3">
    <source>
        <dbReference type="ARBA" id="ARBA00022692"/>
    </source>
</evidence>
<feature type="region of interest" description="Disordered" evidence="6">
    <location>
        <begin position="1"/>
        <end position="94"/>
    </location>
</feature>
<feature type="transmembrane region" description="Helical" evidence="7">
    <location>
        <begin position="329"/>
        <end position="346"/>
    </location>
</feature>
<evidence type="ECO:0000256" key="1">
    <source>
        <dbReference type="ARBA" id="ARBA00004141"/>
    </source>
</evidence>
<reference evidence="8" key="1">
    <citation type="submission" date="2018-09" db="EMBL/GenBank/DDBJ databases">
        <title>Killer meiotic drive and dynamic evolution of the wtf gene family.</title>
        <authorList>
            <person name="Eickbush M.T."/>
            <person name="Young J.M."/>
            <person name="Zanders S.E."/>
        </authorList>
    </citation>
    <scope>NUCLEOTIDE SEQUENCE</scope>
    <source>
        <strain evidence="8">FY29033</strain>
    </source>
</reference>
<evidence type="ECO:0000256" key="4">
    <source>
        <dbReference type="ARBA" id="ARBA00022989"/>
    </source>
</evidence>
<feature type="compositionally biased region" description="Basic and acidic residues" evidence="6">
    <location>
        <begin position="11"/>
        <end position="29"/>
    </location>
</feature>
<keyword evidence="4 7" id="KW-1133">Transmembrane helix</keyword>
<name>A0A482AR04_SCHPM</name>